<accession>A0A6A2XXQ9</accession>
<sequence length="120" mass="13109">MRTPVHIVYPVSALSWGDKLRELTKCFPCNLPVYALYAPEAAQGPCQGALHKRAESIVSACNAYMEGAPVGFALECSRNELDVNFKGSSTGFKIMLAKLFPKLVDAFSNHGVDCSQIRDK</sequence>
<reference evidence="1" key="1">
    <citation type="submission" date="2019-09" db="EMBL/GenBank/DDBJ databases">
        <title>Draft genome information of white flower Hibiscus syriacus.</title>
        <authorList>
            <person name="Kim Y.-M."/>
        </authorList>
    </citation>
    <scope>NUCLEOTIDE SEQUENCE [LARGE SCALE GENOMIC DNA]</scope>
    <source>
        <strain evidence="1">YM2019G1</strain>
    </source>
</reference>
<dbReference type="Proteomes" id="UP000436088">
    <property type="component" value="Unassembled WGS sequence"/>
</dbReference>
<name>A0A6A2XXQ9_HIBSY</name>
<dbReference type="EMBL" id="VEPZ02001584">
    <property type="protein sequence ID" value="KAE8667086.1"/>
    <property type="molecule type" value="Genomic_DNA"/>
</dbReference>
<gene>
    <name evidence="1" type="ORF">F3Y22_tig00112452pilonHSYRG00045</name>
</gene>
<evidence type="ECO:0000313" key="1">
    <source>
        <dbReference type="EMBL" id="KAE8667086.1"/>
    </source>
</evidence>
<dbReference type="AlphaFoldDB" id="A0A6A2XXQ9"/>
<protein>
    <submittedName>
        <fullName evidence="1">Uncharacterized protein</fullName>
    </submittedName>
</protein>
<keyword evidence="2" id="KW-1185">Reference proteome</keyword>
<comment type="caution">
    <text evidence="1">The sequence shown here is derived from an EMBL/GenBank/DDBJ whole genome shotgun (WGS) entry which is preliminary data.</text>
</comment>
<proteinExistence type="predicted"/>
<evidence type="ECO:0000313" key="2">
    <source>
        <dbReference type="Proteomes" id="UP000436088"/>
    </source>
</evidence>
<organism evidence="1 2">
    <name type="scientific">Hibiscus syriacus</name>
    <name type="common">Rose of Sharon</name>
    <dbReference type="NCBI Taxonomy" id="106335"/>
    <lineage>
        <taxon>Eukaryota</taxon>
        <taxon>Viridiplantae</taxon>
        <taxon>Streptophyta</taxon>
        <taxon>Embryophyta</taxon>
        <taxon>Tracheophyta</taxon>
        <taxon>Spermatophyta</taxon>
        <taxon>Magnoliopsida</taxon>
        <taxon>eudicotyledons</taxon>
        <taxon>Gunneridae</taxon>
        <taxon>Pentapetalae</taxon>
        <taxon>rosids</taxon>
        <taxon>malvids</taxon>
        <taxon>Malvales</taxon>
        <taxon>Malvaceae</taxon>
        <taxon>Malvoideae</taxon>
        <taxon>Hibiscus</taxon>
    </lineage>
</organism>